<organism evidence="1 2">
    <name type="scientific">Maudiozyma humilis</name>
    <name type="common">Sour dough yeast</name>
    <name type="synonym">Kazachstania humilis</name>
    <dbReference type="NCBI Taxonomy" id="51915"/>
    <lineage>
        <taxon>Eukaryota</taxon>
        <taxon>Fungi</taxon>
        <taxon>Dikarya</taxon>
        <taxon>Ascomycota</taxon>
        <taxon>Saccharomycotina</taxon>
        <taxon>Saccharomycetes</taxon>
        <taxon>Saccharomycetales</taxon>
        <taxon>Saccharomycetaceae</taxon>
        <taxon>Maudiozyma</taxon>
    </lineage>
</organism>
<dbReference type="GO" id="GO:0032259">
    <property type="term" value="P:methylation"/>
    <property type="evidence" value="ECO:0007669"/>
    <property type="project" value="UniProtKB-KW"/>
</dbReference>
<name>A0AAV5RRE4_MAUHU</name>
<dbReference type="Proteomes" id="UP001377567">
    <property type="component" value="Unassembled WGS sequence"/>
</dbReference>
<sequence length="327" mass="37565">MCPRLGPRVLRAAASVHPWLPLLLPECRTMAQARQELRWLTEQFGVRSAKLHRACALRSRHVPLQYILGSQPFGDLDIKCRKDVLIPRWETEEWAMRLTEAMKEVLGGEKKHTRPWKVTDLCTGTGCIPLTILNETRETLKDPGLDIGAIDISPNAIQLTQENYKHNFPRDVRNPGNLQTPDNTQPPSSINFNIQKLDILDSSQVTKYTDKHLGVINILTCNPPYIPMQDFIKDVRSSVRVYEPKLALVADLEFYENLVEVWIGQRLIESFVYELGNIEQAEYVQKNVPPNWNVGVRYDSDQRPRCVYGYDSTAPHNYKHLFEIFAS</sequence>
<keyword evidence="1" id="KW-0808">Transferase</keyword>
<dbReference type="GO" id="GO:0008168">
    <property type="term" value="F:methyltransferase activity"/>
    <property type="evidence" value="ECO:0007669"/>
    <property type="project" value="UniProtKB-KW"/>
</dbReference>
<protein>
    <submittedName>
        <fullName evidence="1">S-adenosylmethionine-dependent methyltransferase</fullName>
    </submittedName>
</protein>
<keyword evidence="2" id="KW-1185">Reference proteome</keyword>
<evidence type="ECO:0000313" key="2">
    <source>
        <dbReference type="Proteomes" id="UP001377567"/>
    </source>
</evidence>
<accession>A0AAV5RRE4</accession>
<dbReference type="EMBL" id="BTGD01000001">
    <property type="protein sequence ID" value="GMM53852.1"/>
    <property type="molecule type" value="Genomic_DNA"/>
</dbReference>
<dbReference type="Gene3D" id="3.40.50.150">
    <property type="entry name" value="Vaccinia Virus protein VP39"/>
    <property type="match status" value="1"/>
</dbReference>
<comment type="caution">
    <text evidence="1">The sequence shown here is derived from an EMBL/GenBank/DDBJ whole genome shotgun (WGS) entry which is preliminary data.</text>
</comment>
<dbReference type="SUPFAM" id="SSF53335">
    <property type="entry name" value="S-adenosyl-L-methionine-dependent methyltransferases"/>
    <property type="match status" value="1"/>
</dbReference>
<dbReference type="PANTHER" id="PTHR18895:SF74">
    <property type="entry name" value="MTRF1L RELEASE FACTOR GLUTAMINE METHYLTRANSFERASE"/>
    <property type="match status" value="1"/>
</dbReference>
<reference evidence="1 2" key="1">
    <citation type="journal article" date="2023" name="Elife">
        <title>Identification of key yeast species and microbe-microbe interactions impacting larval growth of Drosophila in the wild.</title>
        <authorList>
            <person name="Mure A."/>
            <person name="Sugiura Y."/>
            <person name="Maeda R."/>
            <person name="Honda K."/>
            <person name="Sakurai N."/>
            <person name="Takahashi Y."/>
            <person name="Watada M."/>
            <person name="Katoh T."/>
            <person name="Gotoh A."/>
            <person name="Gotoh Y."/>
            <person name="Taniguchi I."/>
            <person name="Nakamura K."/>
            <person name="Hayashi T."/>
            <person name="Katayama T."/>
            <person name="Uemura T."/>
            <person name="Hattori Y."/>
        </authorList>
    </citation>
    <scope>NUCLEOTIDE SEQUENCE [LARGE SCALE GENOMIC DNA]</scope>
    <source>
        <strain evidence="1 2">KH-74</strain>
    </source>
</reference>
<dbReference type="InterPro" id="IPR029063">
    <property type="entry name" value="SAM-dependent_MTases_sf"/>
</dbReference>
<gene>
    <name evidence="1" type="ORF">DAKH74_004680</name>
</gene>
<dbReference type="PANTHER" id="PTHR18895">
    <property type="entry name" value="HEMK METHYLTRANSFERASE"/>
    <property type="match status" value="1"/>
</dbReference>
<proteinExistence type="predicted"/>
<evidence type="ECO:0000313" key="1">
    <source>
        <dbReference type="EMBL" id="GMM53852.1"/>
    </source>
</evidence>
<dbReference type="InterPro" id="IPR050320">
    <property type="entry name" value="N5-glutamine_MTase"/>
</dbReference>
<dbReference type="AlphaFoldDB" id="A0AAV5RRE4"/>
<keyword evidence="1" id="KW-0489">Methyltransferase</keyword>
<dbReference type="GO" id="GO:0005739">
    <property type="term" value="C:mitochondrion"/>
    <property type="evidence" value="ECO:0007669"/>
    <property type="project" value="TreeGrafter"/>
</dbReference>